<protein>
    <submittedName>
        <fullName evidence="5">Transcriptional regulator, AraC family</fullName>
    </submittedName>
</protein>
<dbReference type="Pfam" id="PF12833">
    <property type="entry name" value="HTH_18"/>
    <property type="match status" value="1"/>
</dbReference>
<dbReference type="SUPFAM" id="SSF46689">
    <property type="entry name" value="Homeodomain-like"/>
    <property type="match status" value="2"/>
</dbReference>
<keyword evidence="1" id="KW-0805">Transcription regulation</keyword>
<dbReference type="STRING" id="1193518.BN13_420062"/>
<dbReference type="GO" id="GO:0003700">
    <property type="term" value="F:DNA-binding transcription factor activity"/>
    <property type="evidence" value="ECO:0007669"/>
    <property type="project" value="InterPro"/>
</dbReference>
<dbReference type="InterPro" id="IPR018060">
    <property type="entry name" value="HTH_AraC"/>
</dbReference>
<dbReference type="OrthoDB" id="2559672at2"/>
<gene>
    <name evidence="5" type="ORF">BN13_420062</name>
</gene>
<organism evidence="5 6">
    <name type="scientific">Nostocoides jenkinsii Ben 74</name>
    <dbReference type="NCBI Taxonomy" id="1193518"/>
    <lineage>
        <taxon>Bacteria</taxon>
        <taxon>Bacillati</taxon>
        <taxon>Actinomycetota</taxon>
        <taxon>Actinomycetes</taxon>
        <taxon>Micrococcales</taxon>
        <taxon>Intrasporangiaceae</taxon>
        <taxon>Nostocoides</taxon>
    </lineage>
</organism>
<evidence type="ECO:0000256" key="3">
    <source>
        <dbReference type="ARBA" id="ARBA00023163"/>
    </source>
</evidence>
<dbReference type="Proteomes" id="UP000035720">
    <property type="component" value="Unassembled WGS sequence"/>
</dbReference>
<dbReference type="AlphaFoldDB" id="A0A077MEZ6"/>
<dbReference type="Gene3D" id="1.10.10.60">
    <property type="entry name" value="Homeodomain-like"/>
    <property type="match status" value="1"/>
</dbReference>
<keyword evidence="3" id="KW-0804">Transcription</keyword>
<evidence type="ECO:0000259" key="4">
    <source>
        <dbReference type="PROSITE" id="PS01124"/>
    </source>
</evidence>
<evidence type="ECO:0000313" key="6">
    <source>
        <dbReference type="Proteomes" id="UP000035720"/>
    </source>
</evidence>
<evidence type="ECO:0000256" key="1">
    <source>
        <dbReference type="ARBA" id="ARBA00023015"/>
    </source>
</evidence>
<sequence>MADVVEEYAEAALPAALRPYVASLTGYRLSGFAPGTHVGMPSRHLTLILALDDGITLSGNTLGSTRVRFDAVVAGLHTGPARVHHEGEQRGIQLALTPLGARALLGAPAAAFAGDAVSLDDAMGSVGRRLRERVGATTSWPDRFAHVTAGLSEMLDPDARVERSMAAAWGLLTSRHGQISVEDVAREVGWSRRHLSSRFAREFGPSPKALARVLRFERSRALVGRMPLSDIAIRCGYADQSHLVRDWRQFAGASPTQWLRNDALARV</sequence>
<dbReference type="PANTHER" id="PTHR46796">
    <property type="entry name" value="HTH-TYPE TRANSCRIPTIONAL ACTIVATOR RHAS-RELATED"/>
    <property type="match status" value="1"/>
</dbReference>
<accession>A0A077MEZ6</accession>
<dbReference type="EMBL" id="CAJC01000153">
    <property type="protein sequence ID" value="CCI53608.1"/>
    <property type="molecule type" value="Genomic_DNA"/>
</dbReference>
<reference evidence="5 6" key="1">
    <citation type="journal article" date="2013" name="ISME J.">
        <title>A metabolic model for members of the genus Tetrasphaera involved in enhanced biological phosphorus removal.</title>
        <authorList>
            <person name="Kristiansen R."/>
            <person name="Nguyen H.T.T."/>
            <person name="Saunders A.M."/>
            <person name="Nielsen J.L."/>
            <person name="Wimmer R."/>
            <person name="Le V.Q."/>
            <person name="McIlroy S.J."/>
            <person name="Petrovski S."/>
            <person name="Seviour R.J."/>
            <person name="Calteau A."/>
            <person name="Nielsen K.L."/>
            <person name="Nielsen P.H."/>
        </authorList>
    </citation>
    <scope>NUCLEOTIDE SEQUENCE [LARGE SCALE GENOMIC DNA]</scope>
    <source>
        <strain evidence="5 6">Ben 74</strain>
    </source>
</reference>
<dbReference type="InterPro" id="IPR050204">
    <property type="entry name" value="AraC_XylS_family_regulators"/>
</dbReference>
<dbReference type="InterPro" id="IPR009057">
    <property type="entry name" value="Homeodomain-like_sf"/>
</dbReference>
<keyword evidence="2" id="KW-0238">DNA-binding</keyword>
<dbReference type="PANTHER" id="PTHR46796:SF15">
    <property type="entry name" value="BLL1074 PROTEIN"/>
    <property type="match status" value="1"/>
</dbReference>
<evidence type="ECO:0000313" key="5">
    <source>
        <dbReference type="EMBL" id="CCI53608.1"/>
    </source>
</evidence>
<dbReference type="RefSeq" id="WP_048545903.1">
    <property type="nucleotide sequence ID" value="NZ_HF571038.1"/>
</dbReference>
<keyword evidence="6" id="KW-1185">Reference proteome</keyword>
<dbReference type="PROSITE" id="PS01124">
    <property type="entry name" value="HTH_ARAC_FAMILY_2"/>
    <property type="match status" value="1"/>
</dbReference>
<name>A0A077MEZ6_9MICO</name>
<proteinExistence type="predicted"/>
<evidence type="ECO:0000256" key="2">
    <source>
        <dbReference type="ARBA" id="ARBA00023125"/>
    </source>
</evidence>
<dbReference type="GO" id="GO:0043565">
    <property type="term" value="F:sequence-specific DNA binding"/>
    <property type="evidence" value="ECO:0007669"/>
    <property type="project" value="InterPro"/>
</dbReference>
<feature type="domain" description="HTH araC/xylS-type" evidence="4">
    <location>
        <begin position="162"/>
        <end position="261"/>
    </location>
</feature>
<comment type="caution">
    <text evidence="5">The sequence shown here is derived from an EMBL/GenBank/DDBJ whole genome shotgun (WGS) entry which is preliminary data.</text>
</comment>
<dbReference type="SMART" id="SM00342">
    <property type="entry name" value="HTH_ARAC"/>
    <property type="match status" value="1"/>
</dbReference>